<evidence type="ECO:0000256" key="4">
    <source>
        <dbReference type="ARBA" id="ARBA00023242"/>
    </source>
</evidence>
<dbReference type="STRING" id="1441469.A0A225AWN6"/>
<evidence type="ECO:0000313" key="6">
    <source>
        <dbReference type="EMBL" id="OKL59376.1"/>
    </source>
</evidence>
<dbReference type="AlphaFoldDB" id="A0A225AWN6"/>
<accession>A0A225AWN6</accession>
<feature type="compositionally biased region" description="Polar residues" evidence="5">
    <location>
        <begin position="861"/>
        <end position="871"/>
    </location>
</feature>
<feature type="region of interest" description="Disordered" evidence="5">
    <location>
        <begin position="860"/>
        <end position="933"/>
    </location>
</feature>
<keyword evidence="7" id="KW-1185">Reference proteome</keyword>
<evidence type="ECO:0008006" key="8">
    <source>
        <dbReference type="Google" id="ProtNLM"/>
    </source>
</evidence>
<feature type="region of interest" description="Disordered" evidence="5">
    <location>
        <begin position="244"/>
        <end position="296"/>
    </location>
</feature>
<feature type="compositionally biased region" description="Pro residues" evidence="5">
    <location>
        <begin position="876"/>
        <end position="895"/>
    </location>
</feature>
<evidence type="ECO:0000313" key="7">
    <source>
        <dbReference type="Proteomes" id="UP000214365"/>
    </source>
</evidence>
<feature type="compositionally biased region" description="Low complexity" evidence="5">
    <location>
        <begin position="896"/>
        <end position="933"/>
    </location>
</feature>
<dbReference type="RefSeq" id="XP_020119497.1">
    <property type="nucleotide sequence ID" value="XM_020267549.1"/>
</dbReference>
<organism evidence="6 7">
    <name type="scientific">Talaromyces atroroseus</name>
    <dbReference type="NCBI Taxonomy" id="1441469"/>
    <lineage>
        <taxon>Eukaryota</taxon>
        <taxon>Fungi</taxon>
        <taxon>Dikarya</taxon>
        <taxon>Ascomycota</taxon>
        <taxon>Pezizomycotina</taxon>
        <taxon>Eurotiomycetes</taxon>
        <taxon>Eurotiomycetidae</taxon>
        <taxon>Eurotiales</taxon>
        <taxon>Trichocomaceae</taxon>
        <taxon>Talaromyces</taxon>
        <taxon>Talaromyces sect. Trachyspermi</taxon>
    </lineage>
</organism>
<comment type="subcellular location">
    <subcellularLocation>
        <location evidence="1">Nucleus</location>
    </subcellularLocation>
</comment>
<dbReference type="PANTHER" id="PTHR31001:SF53">
    <property type="entry name" value="ZN(II)2CYS6 TRANSCRIPTION FACTOR (EUROFUNG)"/>
    <property type="match status" value="1"/>
</dbReference>
<proteinExistence type="predicted"/>
<feature type="region of interest" description="Disordered" evidence="5">
    <location>
        <begin position="181"/>
        <end position="209"/>
    </location>
</feature>
<reference evidence="6 7" key="1">
    <citation type="submission" date="2015-06" db="EMBL/GenBank/DDBJ databases">
        <title>Talaromyces atroroseus IBT 11181 draft genome.</title>
        <authorList>
            <person name="Rasmussen K.B."/>
            <person name="Rasmussen S."/>
            <person name="Petersen B."/>
            <person name="Sicheritz-Ponten T."/>
            <person name="Mortensen U.H."/>
            <person name="Thrane U."/>
        </authorList>
    </citation>
    <scope>NUCLEOTIDE SEQUENCE [LARGE SCALE GENOMIC DNA]</scope>
    <source>
        <strain evidence="6 7">IBT 11181</strain>
    </source>
</reference>
<dbReference type="Proteomes" id="UP000214365">
    <property type="component" value="Unassembled WGS sequence"/>
</dbReference>
<dbReference type="CDD" id="cd12148">
    <property type="entry name" value="fungal_TF_MHR"/>
    <property type="match status" value="1"/>
</dbReference>
<dbReference type="InterPro" id="IPR050613">
    <property type="entry name" value="Sec_Metabolite_Reg"/>
</dbReference>
<dbReference type="PANTHER" id="PTHR31001">
    <property type="entry name" value="UNCHARACTERIZED TRANSCRIPTIONAL REGULATORY PROTEIN"/>
    <property type="match status" value="1"/>
</dbReference>
<keyword evidence="4" id="KW-0539">Nucleus</keyword>
<name>A0A225AWN6_TALAT</name>
<sequence>MTKVMFHSVGEEIGEVLGKIFHEAKIYAKFADFSAGKPTEGSRLDSRLKPDIVILGTARREIRAVGELKTEWAFEPREGETNRAFLIRKFGQVARYMDDLKCTYGFLTTYKETFFLKRRDKDTFLATFKPIRASKVAMASNSSDMASLSLLECMAFLLFQSLSPEARFETVKGLKLTNVVGRDRRRRGSRQAPANKKQNNNKAAQRPALVVRALPQVQAALRPCHARLRPMRPEAPAQFMHLPSSADDAAARQSGVEEEEETGAVYPDGEGDHRASKTDDDQSHAPVTPGSEPSSELKRSLFYSTGFLGPSSFWAAFDESDDSRTTGAAATTIYPTPTQSSGRADSPSMSETMDDSNTPDMDQIECGARILVLLEDLALYHKVVQHRFGIMEPLIFGERLANEMFAGLYSLRQQWRQGNKLSQSKLLAWSERLFENSAKRITTHKSMSIAEYFTSIAPRWESVGLVFSLVAVTALIIPEGHEVLRLDDGSVVDVQKLIRLTDEVSEICLGFCESVRTLSDPLFWLLLQRAILLGEIHGDSDYRPWKKLGDLSTLIFSLGLHCPKQDSSTPLFLEQIRLRAMAGSFSIDKQLATLLGRPPRISWQYCDLQYPLDLSFDEVCAISEGQDDLARKIGPDGWNLEGKINSGTREKILALSLSPHSGDLLQRISATRAEYDQIRENLPPKLQWRRSLLMDRNDACCEASAYVVENLHLEFLHNDFILYSVLVRRTGKYKEKFIKAAQEMLSKLILLVSTRRSPSWQISCSSSVLCYVGLPCAGVLAQELFRRSQTRHHTTTTSSSSTNSKTPFPRSEIIQNLSVFASQLETSLDSRDGNFAIAQRGLDAIRNILDRVLSADEDNSDINVRHNNNHVAASPPLSPPPPPPPPPRFPSPLPPDSLLCDQGQQQQQQSGIPGSSIDVPQTAASMESGESAGAGYPLDDNGILSLDLMAWLDNFDWAQESLLNYS</sequence>
<evidence type="ECO:0000256" key="2">
    <source>
        <dbReference type="ARBA" id="ARBA00023015"/>
    </source>
</evidence>
<feature type="region of interest" description="Disordered" evidence="5">
    <location>
        <begin position="329"/>
        <end position="356"/>
    </location>
</feature>
<evidence type="ECO:0000256" key="3">
    <source>
        <dbReference type="ARBA" id="ARBA00023163"/>
    </source>
</evidence>
<dbReference type="GO" id="GO:0005634">
    <property type="term" value="C:nucleus"/>
    <property type="evidence" value="ECO:0007669"/>
    <property type="project" value="UniProtKB-SubCell"/>
</dbReference>
<feature type="compositionally biased region" description="Basic and acidic residues" evidence="5">
    <location>
        <begin position="270"/>
        <end position="283"/>
    </location>
</feature>
<evidence type="ECO:0000256" key="5">
    <source>
        <dbReference type="SAM" id="MobiDB-lite"/>
    </source>
</evidence>
<keyword evidence="2" id="KW-0805">Transcription regulation</keyword>
<gene>
    <name evidence="6" type="ORF">UA08_05248</name>
</gene>
<comment type="caution">
    <text evidence="6">The sequence shown here is derived from an EMBL/GenBank/DDBJ whole genome shotgun (WGS) entry which is preliminary data.</text>
</comment>
<protein>
    <recommendedName>
        <fullName evidence="8">Transcription factor domain-containing protein</fullName>
    </recommendedName>
</protein>
<feature type="compositionally biased region" description="Low complexity" evidence="5">
    <location>
        <begin position="190"/>
        <end position="208"/>
    </location>
</feature>
<keyword evidence="3" id="KW-0804">Transcription</keyword>
<evidence type="ECO:0000256" key="1">
    <source>
        <dbReference type="ARBA" id="ARBA00004123"/>
    </source>
</evidence>
<dbReference type="GeneID" id="31005004"/>
<dbReference type="EMBL" id="LFMY01000007">
    <property type="protein sequence ID" value="OKL59376.1"/>
    <property type="molecule type" value="Genomic_DNA"/>
</dbReference>
<dbReference type="OrthoDB" id="4898680at2759"/>